<accession>A0A6A6CRZ7</accession>
<dbReference type="RefSeq" id="XP_033670372.1">
    <property type="nucleotide sequence ID" value="XM_033805505.1"/>
</dbReference>
<evidence type="ECO:0000313" key="2">
    <source>
        <dbReference type="Proteomes" id="UP000799537"/>
    </source>
</evidence>
<sequence>MQPSHIAHTDLAADVPVCHPPLPYRPRAHEPVPRWDLLRAGERVSMDIEFQLYKKDPAIWADAKIKGTKIKRQHRIGHVTVVNEQREVVLDVFAACPVEEGVEVSLPPPEFGVDWEDLKVENGAVPGEIVETWLQQIFTNRTVILHGGSGDVYHRYTGSVLLAYAV</sequence>
<dbReference type="AlphaFoldDB" id="A0A6A6CRZ7"/>
<gene>
    <name evidence="1" type="ORF">M409DRAFT_20697</name>
</gene>
<dbReference type="EMBL" id="ML993588">
    <property type="protein sequence ID" value="KAF2169483.1"/>
    <property type="molecule type" value="Genomic_DNA"/>
</dbReference>
<organism evidence="1 2">
    <name type="scientific">Zasmidium cellare ATCC 36951</name>
    <dbReference type="NCBI Taxonomy" id="1080233"/>
    <lineage>
        <taxon>Eukaryota</taxon>
        <taxon>Fungi</taxon>
        <taxon>Dikarya</taxon>
        <taxon>Ascomycota</taxon>
        <taxon>Pezizomycotina</taxon>
        <taxon>Dothideomycetes</taxon>
        <taxon>Dothideomycetidae</taxon>
        <taxon>Mycosphaerellales</taxon>
        <taxon>Mycosphaerellaceae</taxon>
        <taxon>Zasmidium</taxon>
    </lineage>
</organism>
<dbReference type="GeneID" id="54558777"/>
<dbReference type="Proteomes" id="UP000799537">
    <property type="component" value="Unassembled WGS sequence"/>
</dbReference>
<name>A0A6A6CRZ7_ZASCE</name>
<reference evidence="1" key="1">
    <citation type="journal article" date="2020" name="Stud. Mycol.">
        <title>101 Dothideomycetes genomes: a test case for predicting lifestyles and emergence of pathogens.</title>
        <authorList>
            <person name="Haridas S."/>
            <person name="Albert R."/>
            <person name="Binder M."/>
            <person name="Bloem J."/>
            <person name="Labutti K."/>
            <person name="Salamov A."/>
            <person name="Andreopoulos B."/>
            <person name="Baker S."/>
            <person name="Barry K."/>
            <person name="Bills G."/>
            <person name="Bluhm B."/>
            <person name="Cannon C."/>
            <person name="Castanera R."/>
            <person name="Culley D."/>
            <person name="Daum C."/>
            <person name="Ezra D."/>
            <person name="Gonzalez J."/>
            <person name="Henrissat B."/>
            <person name="Kuo A."/>
            <person name="Liang C."/>
            <person name="Lipzen A."/>
            <person name="Lutzoni F."/>
            <person name="Magnuson J."/>
            <person name="Mondo S."/>
            <person name="Nolan M."/>
            <person name="Ohm R."/>
            <person name="Pangilinan J."/>
            <person name="Park H.-J."/>
            <person name="Ramirez L."/>
            <person name="Alfaro M."/>
            <person name="Sun H."/>
            <person name="Tritt A."/>
            <person name="Yoshinaga Y."/>
            <person name="Zwiers L.-H."/>
            <person name="Turgeon B."/>
            <person name="Goodwin S."/>
            <person name="Spatafora J."/>
            <person name="Crous P."/>
            <person name="Grigoriev I."/>
        </authorList>
    </citation>
    <scope>NUCLEOTIDE SEQUENCE</scope>
    <source>
        <strain evidence="1">ATCC 36951</strain>
    </source>
</reference>
<proteinExistence type="predicted"/>
<evidence type="ECO:0000313" key="1">
    <source>
        <dbReference type="EMBL" id="KAF2169483.1"/>
    </source>
</evidence>
<dbReference type="OrthoDB" id="8191639at2759"/>
<protein>
    <submittedName>
        <fullName evidence="1">Uncharacterized protein</fullName>
    </submittedName>
</protein>
<keyword evidence="2" id="KW-1185">Reference proteome</keyword>